<dbReference type="AlphaFoldDB" id="A0A0K2UD32"/>
<accession>A0A0K2UD32</accession>
<proteinExistence type="predicted"/>
<name>A0A0K2UD32_LEPSM</name>
<dbReference type="EMBL" id="HACA01018803">
    <property type="protein sequence ID" value="CDW36164.1"/>
    <property type="molecule type" value="Transcribed_RNA"/>
</dbReference>
<organism evidence="1">
    <name type="scientific">Lepeophtheirus salmonis</name>
    <name type="common">Salmon louse</name>
    <name type="synonym">Caligus salmonis</name>
    <dbReference type="NCBI Taxonomy" id="72036"/>
    <lineage>
        <taxon>Eukaryota</taxon>
        <taxon>Metazoa</taxon>
        <taxon>Ecdysozoa</taxon>
        <taxon>Arthropoda</taxon>
        <taxon>Crustacea</taxon>
        <taxon>Multicrustacea</taxon>
        <taxon>Hexanauplia</taxon>
        <taxon>Copepoda</taxon>
        <taxon>Siphonostomatoida</taxon>
        <taxon>Caligidae</taxon>
        <taxon>Lepeophtheirus</taxon>
    </lineage>
</organism>
<feature type="non-terminal residue" evidence="1">
    <location>
        <position position="1"/>
    </location>
</feature>
<sequence>CSWFHLRFGVKKVIPHHRRHYKSQELNPLDFSNIEQLLQVLKSIQIHSSLHELIEVTECTKSLFIVFERKIAP</sequence>
<protein>
    <submittedName>
        <fullName evidence="1">Uncharacterized protein</fullName>
    </submittedName>
</protein>
<reference evidence="1" key="1">
    <citation type="submission" date="2014-05" db="EMBL/GenBank/DDBJ databases">
        <authorList>
            <person name="Chronopoulou M."/>
        </authorList>
    </citation>
    <scope>NUCLEOTIDE SEQUENCE</scope>
    <source>
        <tissue evidence="1">Whole organism</tissue>
    </source>
</reference>
<evidence type="ECO:0000313" key="1">
    <source>
        <dbReference type="EMBL" id="CDW36164.1"/>
    </source>
</evidence>